<evidence type="ECO:0000256" key="8">
    <source>
        <dbReference type="ARBA" id="ARBA00023065"/>
    </source>
</evidence>
<evidence type="ECO:0000256" key="3">
    <source>
        <dbReference type="ARBA" id="ARBA00022448"/>
    </source>
</evidence>
<evidence type="ECO:0000256" key="10">
    <source>
        <dbReference type="SAM" id="Phobius"/>
    </source>
</evidence>
<feature type="transmembrane region" description="Helical" evidence="10">
    <location>
        <begin position="146"/>
        <end position="169"/>
    </location>
</feature>
<dbReference type="GO" id="GO:0016020">
    <property type="term" value="C:membrane"/>
    <property type="evidence" value="ECO:0007669"/>
    <property type="project" value="UniProtKB-SubCell"/>
</dbReference>
<dbReference type="PANTHER" id="PTHR42751">
    <property type="entry name" value="SODIUM/HYDROGEN EXCHANGER FAMILY/TRKA DOMAIN PROTEIN"/>
    <property type="match status" value="1"/>
</dbReference>
<feature type="transmembrane region" description="Helical" evidence="10">
    <location>
        <begin position="354"/>
        <end position="376"/>
    </location>
</feature>
<feature type="transmembrane region" description="Helical" evidence="10">
    <location>
        <begin position="295"/>
        <end position="317"/>
    </location>
</feature>
<evidence type="ECO:0000256" key="6">
    <source>
        <dbReference type="ARBA" id="ARBA00022692"/>
    </source>
</evidence>
<keyword evidence="8" id="KW-0406">Ion transport</keyword>
<feature type="transmembrane region" description="Helical" evidence="10">
    <location>
        <begin position="55"/>
        <end position="74"/>
    </location>
</feature>
<dbReference type="Proteomes" id="UP000032900">
    <property type="component" value="Unassembled WGS sequence"/>
</dbReference>
<dbReference type="InterPro" id="IPR038770">
    <property type="entry name" value="Na+/solute_symporter_sf"/>
</dbReference>
<dbReference type="STRING" id="1236989.JCM15548_12612"/>
<evidence type="ECO:0000313" key="14">
    <source>
        <dbReference type="Proteomes" id="UP000032900"/>
    </source>
</evidence>
<evidence type="ECO:0000256" key="9">
    <source>
        <dbReference type="ARBA" id="ARBA00023136"/>
    </source>
</evidence>
<comment type="similarity">
    <text evidence="2">Belongs to the monovalent cation:proton antiporter 2 (CPA2) transporter (TC 2.A.37) family.</text>
</comment>
<dbReference type="GO" id="GO:1902600">
    <property type="term" value="P:proton transmembrane transport"/>
    <property type="evidence" value="ECO:0007669"/>
    <property type="project" value="InterPro"/>
</dbReference>
<organism evidence="13 14">
    <name type="scientific">Geofilum rubicundum JCM 15548</name>
    <dbReference type="NCBI Taxonomy" id="1236989"/>
    <lineage>
        <taxon>Bacteria</taxon>
        <taxon>Pseudomonadati</taxon>
        <taxon>Bacteroidota</taxon>
        <taxon>Bacteroidia</taxon>
        <taxon>Marinilabiliales</taxon>
        <taxon>Marinilabiliaceae</taxon>
        <taxon>Geofilum</taxon>
    </lineage>
</organism>
<keyword evidence="5" id="KW-0630">Potassium</keyword>
<evidence type="ECO:0000256" key="7">
    <source>
        <dbReference type="ARBA" id="ARBA00022989"/>
    </source>
</evidence>
<dbReference type="PROSITE" id="PS51202">
    <property type="entry name" value="RCK_C"/>
    <property type="match status" value="1"/>
</dbReference>
<dbReference type="OrthoDB" id="9781411at2"/>
<feature type="transmembrane region" description="Helical" evidence="10">
    <location>
        <begin position="112"/>
        <end position="134"/>
    </location>
</feature>
<keyword evidence="5" id="KW-0633">Potassium transport</keyword>
<dbReference type="Gene3D" id="3.40.50.720">
    <property type="entry name" value="NAD(P)-binding Rossmann-like Domain"/>
    <property type="match status" value="1"/>
</dbReference>
<keyword evidence="7 10" id="KW-1133">Transmembrane helix</keyword>
<feature type="transmembrane region" description="Helical" evidence="10">
    <location>
        <begin position="31"/>
        <end position="49"/>
    </location>
</feature>
<keyword evidence="3" id="KW-0813">Transport</keyword>
<dbReference type="EMBL" id="BAZW01000022">
    <property type="protein sequence ID" value="GAO30348.1"/>
    <property type="molecule type" value="Genomic_DNA"/>
</dbReference>
<keyword evidence="6 10" id="KW-0812">Transmembrane</keyword>
<comment type="subcellular location">
    <subcellularLocation>
        <location evidence="1">Membrane</location>
        <topology evidence="1">Multi-pass membrane protein</topology>
    </subcellularLocation>
</comment>
<accession>A0A0E9LYG7</accession>
<name>A0A0E9LYG7_9BACT</name>
<dbReference type="InterPro" id="IPR036291">
    <property type="entry name" value="NAD(P)-bd_dom_sf"/>
</dbReference>
<sequence>MEFPILKDILIIFALSTLVNYAFNRIKVPTIVGYLLTGVLAGPHLTGIVSSSESIHTLAEIGVVLLLFTIGLEFSLKHLIKIRRVVFVGGFMQVFVTAALILLVARSYEMDLLGAVFIGFITALSSTAVVLKVLQDRSELTSNYGRTVLGILIFQDILLVPLLLFTPLLGGETEGVGSMIFYLGIKSVLIIVMVYVGHKWVMPWVLHIIAMTKNQELYFMSVLLICLGIAFLTNELGMSLAFGAFLAGLMISESEHSHHIYGHIIPFKDIFTSFFFVSIGMMLDLEFVVDNLSLVFITVLVVIGIKAFVAGMTGFVLGHTFRGFILVGLALAQVGEFSFILVQLGLGYGIVSDFYYQLFLATAVTTMSLTPFQIMLSRPLSSWLVSFPLPKVLIEGMFPLKQIDIPVLENHLVLIGKDSRSRNIAAMAGYIHLPYIAIAFDPAEVKKRQEEGETIIYGDAANEPILRRAHVETAEVIVVSIGDMITALSIIERVRHLNKHASIFVRTRYVEDVEELHRVGATQVIPEEFETAIEVFERVLNKYLIPQSDISQIIGRIRKDNYGVVRQSVKSSRFSIMKDLPNIEISALKVHEHSPVVGKNLAELDFRKNAGVTVVAIKRSDLIVENPMAETRFKKGDIVYVLGKQDQIAHTVKMFMAK</sequence>
<feature type="transmembrane region" description="Helical" evidence="10">
    <location>
        <begin position="270"/>
        <end position="289"/>
    </location>
</feature>
<feature type="transmembrane region" description="Helical" evidence="10">
    <location>
        <begin position="86"/>
        <end position="106"/>
    </location>
</feature>
<evidence type="ECO:0000313" key="13">
    <source>
        <dbReference type="EMBL" id="GAO30348.1"/>
    </source>
</evidence>
<evidence type="ECO:0000259" key="11">
    <source>
        <dbReference type="PROSITE" id="PS51201"/>
    </source>
</evidence>
<keyword evidence="9 10" id="KW-0472">Membrane</keyword>
<comment type="caution">
    <text evidence="13">The sequence shown here is derived from an EMBL/GenBank/DDBJ whole genome shotgun (WGS) entry which is preliminary data.</text>
</comment>
<dbReference type="Gene3D" id="1.20.1530.20">
    <property type="match status" value="1"/>
</dbReference>
<dbReference type="NCBIfam" id="TIGR00932">
    <property type="entry name" value="2a37"/>
    <property type="match status" value="1"/>
</dbReference>
<reference evidence="13 14" key="1">
    <citation type="journal article" date="2015" name="Microbes Environ.">
        <title>Distribution and evolution of nitrogen fixation genes in the phylum bacteroidetes.</title>
        <authorList>
            <person name="Inoue J."/>
            <person name="Oshima K."/>
            <person name="Suda W."/>
            <person name="Sakamoto M."/>
            <person name="Iino T."/>
            <person name="Noda S."/>
            <person name="Hongoh Y."/>
            <person name="Hattori M."/>
            <person name="Ohkuma M."/>
        </authorList>
    </citation>
    <scope>NUCLEOTIDE SEQUENCE [LARGE SCALE GENOMIC DNA]</scope>
    <source>
        <strain evidence="13">JCM 15548</strain>
    </source>
</reference>
<dbReference type="PROSITE" id="PS51201">
    <property type="entry name" value="RCK_N"/>
    <property type="match status" value="1"/>
</dbReference>
<dbReference type="Gene3D" id="3.30.70.1450">
    <property type="entry name" value="Regulator of K+ conductance, C-terminal domain"/>
    <property type="match status" value="1"/>
</dbReference>
<gene>
    <name evidence="13" type="ORF">JCM15548_12612</name>
</gene>
<dbReference type="Pfam" id="PF00999">
    <property type="entry name" value="Na_H_Exchanger"/>
    <property type="match status" value="1"/>
</dbReference>
<dbReference type="GO" id="GO:0006813">
    <property type="term" value="P:potassium ion transport"/>
    <property type="evidence" value="ECO:0007669"/>
    <property type="project" value="UniProtKB-KW"/>
</dbReference>
<evidence type="ECO:0000256" key="2">
    <source>
        <dbReference type="ARBA" id="ARBA00005551"/>
    </source>
</evidence>
<evidence type="ECO:0000256" key="4">
    <source>
        <dbReference type="ARBA" id="ARBA00022449"/>
    </source>
</evidence>
<feature type="transmembrane region" description="Helical" evidence="10">
    <location>
        <begin position="175"/>
        <end position="196"/>
    </location>
</feature>
<dbReference type="PANTHER" id="PTHR42751:SF3">
    <property type="entry name" value="SODIUM_GLUTAMATE SYMPORTER"/>
    <property type="match status" value="1"/>
</dbReference>
<dbReference type="InterPro" id="IPR003148">
    <property type="entry name" value="RCK_N"/>
</dbReference>
<dbReference type="InterPro" id="IPR006037">
    <property type="entry name" value="RCK_C"/>
</dbReference>
<dbReference type="InterPro" id="IPR004771">
    <property type="entry name" value="K/H_exchanger"/>
</dbReference>
<dbReference type="SUPFAM" id="SSF51735">
    <property type="entry name" value="NAD(P)-binding Rossmann-fold domains"/>
    <property type="match status" value="1"/>
</dbReference>
<dbReference type="RefSeq" id="WP_062125263.1">
    <property type="nucleotide sequence ID" value="NZ_BAZW01000022.1"/>
</dbReference>
<evidence type="ECO:0000256" key="1">
    <source>
        <dbReference type="ARBA" id="ARBA00004141"/>
    </source>
</evidence>
<dbReference type="GO" id="GO:0008324">
    <property type="term" value="F:monoatomic cation transmembrane transporter activity"/>
    <property type="evidence" value="ECO:0007669"/>
    <property type="project" value="InterPro"/>
</dbReference>
<dbReference type="AlphaFoldDB" id="A0A0E9LYG7"/>
<dbReference type="SUPFAM" id="SSF116726">
    <property type="entry name" value="TrkA C-terminal domain-like"/>
    <property type="match status" value="1"/>
</dbReference>
<dbReference type="InterPro" id="IPR006153">
    <property type="entry name" value="Cation/H_exchanger_TM"/>
</dbReference>
<feature type="transmembrane region" description="Helical" evidence="10">
    <location>
        <begin position="6"/>
        <end position="24"/>
    </location>
</feature>
<feature type="transmembrane region" description="Helical" evidence="10">
    <location>
        <begin position="324"/>
        <end position="348"/>
    </location>
</feature>
<dbReference type="InterPro" id="IPR036721">
    <property type="entry name" value="RCK_C_sf"/>
</dbReference>
<keyword evidence="4" id="KW-0050">Antiport</keyword>
<feature type="transmembrane region" description="Helical" evidence="10">
    <location>
        <begin position="217"/>
        <end position="234"/>
    </location>
</feature>
<protein>
    <submittedName>
        <fullName evidence="13">Glutathione-regulated potassium-efflux system protein KefC</fullName>
    </submittedName>
</protein>
<dbReference type="Pfam" id="PF02080">
    <property type="entry name" value="TrkA_C"/>
    <property type="match status" value="1"/>
</dbReference>
<dbReference type="GO" id="GO:0015297">
    <property type="term" value="F:antiporter activity"/>
    <property type="evidence" value="ECO:0007669"/>
    <property type="project" value="UniProtKB-KW"/>
</dbReference>
<feature type="domain" description="RCK C-terminal" evidence="12">
    <location>
        <begin position="573"/>
        <end position="657"/>
    </location>
</feature>
<feature type="domain" description="RCK N-terminal" evidence="11">
    <location>
        <begin position="409"/>
        <end position="526"/>
    </location>
</feature>
<evidence type="ECO:0000256" key="5">
    <source>
        <dbReference type="ARBA" id="ARBA00022538"/>
    </source>
</evidence>
<proteinExistence type="inferred from homology"/>
<dbReference type="Pfam" id="PF02254">
    <property type="entry name" value="TrkA_N"/>
    <property type="match status" value="1"/>
</dbReference>
<evidence type="ECO:0000259" key="12">
    <source>
        <dbReference type="PROSITE" id="PS51202"/>
    </source>
</evidence>
<keyword evidence="14" id="KW-1185">Reference proteome</keyword>